<evidence type="ECO:0000313" key="3">
    <source>
        <dbReference type="Proteomes" id="UP000523545"/>
    </source>
</evidence>
<keyword evidence="1" id="KW-0812">Transmembrane</keyword>
<comment type="caution">
    <text evidence="2">The sequence shown here is derived from an EMBL/GenBank/DDBJ whole genome shotgun (WGS) entry which is preliminary data.</text>
</comment>
<dbReference type="Proteomes" id="UP000523545">
    <property type="component" value="Unassembled WGS sequence"/>
</dbReference>
<sequence>MDESEKRTPGDLPSAVVGRTLAVGASASAVLLVVALSGPEGTATAAVAAVGAIVTALVGLAASHSRRDDRQ</sequence>
<gene>
    <name evidence="2" type="ORF">HNR22_001072</name>
</gene>
<proteinExistence type="predicted"/>
<dbReference type="RefSeq" id="WP_179779348.1">
    <property type="nucleotide sequence ID" value="NZ_JACCHK010000001.1"/>
</dbReference>
<evidence type="ECO:0000256" key="1">
    <source>
        <dbReference type="SAM" id="Phobius"/>
    </source>
</evidence>
<reference evidence="2 3" key="1">
    <citation type="submission" date="2020-07" db="EMBL/GenBank/DDBJ databases">
        <title>Sequencing the genomes of 1000 actinobacteria strains.</title>
        <authorList>
            <person name="Klenk H.-P."/>
        </authorList>
    </citation>
    <scope>NUCLEOTIDE SEQUENCE [LARGE SCALE GENOMIC DNA]</scope>
    <source>
        <strain evidence="2 3">DSM 45876</strain>
    </source>
</reference>
<name>A0A7Y9WYW6_9ACTN</name>
<evidence type="ECO:0000313" key="2">
    <source>
        <dbReference type="EMBL" id="NYH41345.1"/>
    </source>
</evidence>
<feature type="transmembrane region" description="Helical" evidence="1">
    <location>
        <begin position="12"/>
        <end position="36"/>
    </location>
</feature>
<keyword evidence="1" id="KW-0472">Membrane</keyword>
<protein>
    <submittedName>
        <fullName evidence="2">Uncharacterized protein</fullName>
    </submittedName>
</protein>
<keyword evidence="1" id="KW-1133">Transmembrane helix</keyword>
<accession>A0A7Y9WYW6</accession>
<keyword evidence="3" id="KW-1185">Reference proteome</keyword>
<dbReference type="EMBL" id="JACCHK010000001">
    <property type="protein sequence ID" value="NYH41345.1"/>
    <property type="molecule type" value="Genomic_DNA"/>
</dbReference>
<organism evidence="2 3">
    <name type="scientific">Micromonospora jinlongensis</name>
    <dbReference type="NCBI Taxonomy" id="1287877"/>
    <lineage>
        <taxon>Bacteria</taxon>
        <taxon>Bacillati</taxon>
        <taxon>Actinomycetota</taxon>
        <taxon>Actinomycetes</taxon>
        <taxon>Micromonosporales</taxon>
        <taxon>Micromonosporaceae</taxon>
        <taxon>Micromonospora</taxon>
    </lineage>
</organism>
<dbReference type="AlphaFoldDB" id="A0A7Y9WYW6"/>
<feature type="transmembrane region" description="Helical" evidence="1">
    <location>
        <begin position="42"/>
        <end position="62"/>
    </location>
</feature>